<dbReference type="PROSITE" id="PS51192">
    <property type="entry name" value="HELICASE_ATP_BIND_1"/>
    <property type="match status" value="1"/>
</dbReference>
<dbReference type="GO" id="GO:0009307">
    <property type="term" value="P:DNA restriction-modification system"/>
    <property type="evidence" value="ECO:0007669"/>
    <property type="project" value="UniProtKB-KW"/>
</dbReference>
<evidence type="ECO:0000259" key="2">
    <source>
        <dbReference type="PROSITE" id="PS51192"/>
    </source>
</evidence>
<sequence length="988" mass="112767">MSKIHDEESFEDFIASHLVQHGGYEQLPSEEFDREQGIFPDVVVSFVKETQPEKWEKLETAYKGNARKRFLQDLTSAMEGRGTLELLRHGLRTTGTRIDLAAFKPNTGLNPEVQERYEANRLGVNQQFYYSTTDPKKSIDLALSVNGIPVATAELKNKFTDQSVIDAKAQYESDRDPGEPVLKFKRGALVHFAIDQDEVEYTTELNGDDTYFLPFNKGHDGGSGNPPREDSHRTAYLWEEVWEKDSWMDILQRFIHIDTEEIRKGGVKVGEEETIIFPRYHQLECVRQLVDASKENGAGEDYLIQHSTGSGKSKSIAWLVHRLVSLHNDADEAVYDGVVVVTDRTILDEQLRNTIYELDHKTGVVHAIKGEQGSKSQELAEAIEAGKPVIITTLQTFPHVIEHAKRLPERDYAVVVDEAHSSQSGEMAHEMKQILSGIDIDEDDDTEDLILKSAETRGNQENLSFFAFTATPKGKTLEAFGTIPEGGDKPEPFHLYSMRQAIEEGFILDVLQNYTTYETFYNIAKVIEEDPQVPQKKAVKAVSKFLKLHPHNIAQKVEIVVEHFREHTQHKIGGKAKAMIVTSSRVHAVRYKKSIDKYIEKNGYNLSALVAFSGTVEDDGFEYTEPGMNDGIKESELPSKFDTPEYQVLVVADKYQTGFDQPLLHTMYVDKKLSGIQAVQTLSRLNRTHPGKEDTFVLDFENDREDIFDAFQPYYEKTTIDETTDPQHIYQLESELNAFQIYTKHEVDQFAEAFFSPKNKGTEQAHAKLSSHIQPARDRYMVADEETQDEFRSKLRSFLRLYKFQSQVVNYADTTLEKLYTFGRFLYKELPRDSRESRVEFNDELALQYYRLEKSDEGSIELGSGGGSVSVPNETGTGSQEDDEVELSTIVEKINEELGTDFTQADQLFLDQLKEDALDDDHLRRSAQVNSRENFALEFDDALTEMFIDRMDQNQELFAKFMDNDEVQEVITNHLRRQVYEESQAANS</sequence>
<dbReference type="InterPro" id="IPR055180">
    <property type="entry name" value="HsdR_RecA-like_helicase_dom_2"/>
</dbReference>
<protein>
    <submittedName>
        <fullName evidence="3">Type-1 restriction enzyme R protein</fullName>
    </submittedName>
</protein>
<dbReference type="OrthoDB" id="11429at2157"/>
<reference evidence="4" key="1">
    <citation type="submission" date="2015-03" db="EMBL/GenBank/DDBJ databases">
        <authorList>
            <person name="Urmite Genomes"/>
        </authorList>
    </citation>
    <scope>NUCLEOTIDE SEQUENCE [LARGE SCALE GENOMIC DNA]</scope>
    <source>
        <strain evidence="4">Arc-Hr</strain>
    </source>
</reference>
<dbReference type="Pfam" id="PF18766">
    <property type="entry name" value="SWI2_SNF2"/>
    <property type="match status" value="1"/>
</dbReference>
<dbReference type="Pfam" id="PF22679">
    <property type="entry name" value="T1R_D3-like"/>
    <property type="match status" value="1"/>
</dbReference>
<evidence type="ECO:0000313" key="4">
    <source>
        <dbReference type="Proteomes" id="UP000198902"/>
    </source>
</evidence>
<dbReference type="PANTHER" id="PTHR42927:SF1">
    <property type="entry name" value="HELICASE SUPERFAMILY 1 AND 2 DOMAIN-CONTAINING PROTEIN"/>
    <property type="match status" value="1"/>
</dbReference>
<dbReference type="SMART" id="SM00487">
    <property type="entry name" value="DEXDc"/>
    <property type="match status" value="1"/>
</dbReference>
<dbReference type="PANTHER" id="PTHR42927">
    <property type="entry name" value="HELICASE SUPERFAMILY 1 AND 2 DOMAIN-CONTAINING PROTEIN"/>
    <property type="match status" value="1"/>
</dbReference>
<keyword evidence="4" id="KW-1185">Reference proteome</keyword>
<dbReference type="GO" id="GO:0120545">
    <property type="term" value="F:nucleic acid conformation isomerase activity"/>
    <property type="evidence" value="ECO:0007669"/>
    <property type="project" value="UniProtKB-ARBA"/>
</dbReference>
<dbReference type="InterPro" id="IPR027417">
    <property type="entry name" value="P-loop_NTPase"/>
</dbReference>
<evidence type="ECO:0000256" key="1">
    <source>
        <dbReference type="SAM" id="MobiDB-lite"/>
    </source>
</evidence>
<dbReference type="GO" id="GO:0005524">
    <property type="term" value="F:ATP binding"/>
    <property type="evidence" value="ECO:0007669"/>
    <property type="project" value="UniProtKB-KW"/>
</dbReference>
<accession>A0A0D6JMD8</accession>
<proteinExistence type="predicted"/>
<dbReference type="InterPro" id="IPR014001">
    <property type="entry name" value="Helicase_ATP-bd"/>
</dbReference>
<feature type="region of interest" description="Disordered" evidence="1">
    <location>
        <begin position="861"/>
        <end position="884"/>
    </location>
</feature>
<organism evidence="3 4">
    <name type="scientific">Haloferax massiliensis</name>
    <dbReference type="NCBI Taxonomy" id="1476858"/>
    <lineage>
        <taxon>Archaea</taxon>
        <taxon>Methanobacteriati</taxon>
        <taxon>Methanobacteriota</taxon>
        <taxon>Stenosarchaea group</taxon>
        <taxon>Halobacteria</taxon>
        <taxon>Halobacteriales</taxon>
        <taxon>Haloferacaceae</taxon>
        <taxon>Haloferax</taxon>
    </lineage>
</organism>
<dbReference type="SUPFAM" id="SSF52540">
    <property type="entry name" value="P-loop containing nucleoside triphosphate hydrolases"/>
    <property type="match status" value="2"/>
</dbReference>
<dbReference type="AlphaFoldDB" id="A0A0D6JMD8"/>
<dbReference type="Gene3D" id="3.90.1570.50">
    <property type="match status" value="1"/>
</dbReference>
<dbReference type="GO" id="GO:0003677">
    <property type="term" value="F:DNA binding"/>
    <property type="evidence" value="ECO:0007669"/>
    <property type="project" value="UniProtKB-KW"/>
</dbReference>
<evidence type="ECO:0000313" key="3">
    <source>
        <dbReference type="EMBL" id="CQR49029.1"/>
    </source>
</evidence>
<dbReference type="RefSeq" id="WP_089776998.1">
    <property type="nucleotide sequence ID" value="NZ_CABLRR010000001.1"/>
</dbReference>
<dbReference type="Pfam" id="PF04313">
    <property type="entry name" value="HSDR_N"/>
    <property type="match status" value="1"/>
</dbReference>
<gene>
    <name evidence="3" type="primary">hsdR</name>
    <name evidence="3" type="ORF">BN996_00484</name>
</gene>
<dbReference type="InterPro" id="IPR040980">
    <property type="entry name" value="SWI2_SNF2"/>
</dbReference>
<feature type="domain" description="Helicase ATP-binding" evidence="2">
    <location>
        <begin position="293"/>
        <end position="490"/>
    </location>
</feature>
<dbReference type="EMBL" id="CSTE01000001">
    <property type="protein sequence ID" value="CQR49029.1"/>
    <property type="molecule type" value="Genomic_DNA"/>
</dbReference>
<dbReference type="GO" id="GO:0009035">
    <property type="term" value="F:type I site-specific deoxyribonuclease activity"/>
    <property type="evidence" value="ECO:0007669"/>
    <property type="project" value="UniProtKB-EC"/>
</dbReference>
<name>A0A0D6JMD8_9EURY</name>
<dbReference type="Gene3D" id="3.40.50.300">
    <property type="entry name" value="P-loop containing nucleotide triphosphate hydrolases"/>
    <property type="match status" value="2"/>
</dbReference>
<dbReference type="InterPro" id="IPR007409">
    <property type="entry name" value="Restrct_endonuc_type1_HsdR_N"/>
</dbReference>
<dbReference type="Proteomes" id="UP000198902">
    <property type="component" value="Unassembled WGS sequence"/>
</dbReference>